<keyword evidence="2" id="KW-1185">Reference proteome</keyword>
<gene>
    <name evidence="1" type="ORF">BJ508DRAFT_372789</name>
</gene>
<proteinExistence type="predicted"/>
<evidence type="ECO:0008006" key="3">
    <source>
        <dbReference type="Google" id="ProtNLM"/>
    </source>
</evidence>
<dbReference type="EMBL" id="ML119649">
    <property type="protein sequence ID" value="RPA86537.1"/>
    <property type="molecule type" value="Genomic_DNA"/>
</dbReference>
<protein>
    <recommendedName>
        <fullName evidence="3">Serine protease</fullName>
    </recommendedName>
</protein>
<accession>A0A3N4IM96</accession>
<organism evidence="1 2">
    <name type="scientific">Ascobolus immersus RN42</name>
    <dbReference type="NCBI Taxonomy" id="1160509"/>
    <lineage>
        <taxon>Eukaryota</taxon>
        <taxon>Fungi</taxon>
        <taxon>Dikarya</taxon>
        <taxon>Ascomycota</taxon>
        <taxon>Pezizomycotina</taxon>
        <taxon>Pezizomycetes</taxon>
        <taxon>Pezizales</taxon>
        <taxon>Ascobolaceae</taxon>
        <taxon>Ascobolus</taxon>
    </lineage>
</organism>
<dbReference type="InterPro" id="IPR009003">
    <property type="entry name" value="Peptidase_S1_PA"/>
</dbReference>
<evidence type="ECO:0000313" key="2">
    <source>
        <dbReference type="Proteomes" id="UP000275078"/>
    </source>
</evidence>
<sequence>MVQARPFPPQPFRRTAFGALLPFKDEDGKVQLEQNRFVKGPDGPDPEFSEMKLAIFRIKTTVTNSKFGRERDGYPPYYGTAIHIGKGILLTCAHLTSAPSEYYRHPYVDTVEILAGNSPTGIIKETDIRMPCRLVGQLPTRAGPVLHDSEITLDSDLALLQLVNTFDIPKFSFPPASPEPSNDDIPSETGVIGINKATKFDQTVAFQYDPAACPNERQYNHAQTRGLCPDEVSIGLAKSDPWEDSPEPDDQFFVIHEKTIDHKFSMSEAAAGSGIMSRDGLIGLHSHGASAPIGFDSFNSGVLVDTFEFKKFLRRFNHAGILSEDWSLFANDGEALKKKAPDSARFSKVWKRFVASVNGNDGAVREDVTRGSNASFCCIS</sequence>
<dbReference type="SUPFAM" id="SSF50494">
    <property type="entry name" value="Trypsin-like serine proteases"/>
    <property type="match status" value="1"/>
</dbReference>
<dbReference type="Proteomes" id="UP000275078">
    <property type="component" value="Unassembled WGS sequence"/>
</dbReference>
<reference evidence="1 2" key="1">
    <citation type="journal article" date="2018" name="Nat. Ecol. Evol.">
        <title>Pezizomycetes genomes reveal the molecular basis of ectomycorrhizal truffle lifestyle.</title>
        <authorList>
            <person name="Murat C."/>
            <person name="Payen T."/>
            <person name="Noel B."/>
            <person name="Kuo A."/>
            <person name="Morin E."/>
            <person name="Chen J."/>
            <person name="Kohler A."/>
            <person name="Krizsan K."/>
            <person name="Balestrini R."/>
            <person name="Da Silva C."/>
            <person name="Montanini B."/>
            <person name="Hainaut M."/>
            <person name="Levati E."/>
            <person name="Barry K.W."/>
            <person name="Belfiori B."/>
            <person name="Cichocki N."/>
            <person name="Clum A."/>
            <person name="Dockter R.B."/>
            <person name="Fauchery L."/>
            <person name="Guy J."/>
            <person name="Iotti M."/>
            <person name="Le Tacon F."/>
            <person name="Lindquist E.A."/>
            <person name="Lipzen A."/>
            <person name="Malagnac F."/>
            <person name="Mello A."/>
            <person name="Molinier V."/>
            <person name="Miyauchi S."/>
            <person name="Poulain J."/>
            <person name="Riccioni C."/>
            <person name="Rubini A."/>
            <person name="Sitrit Y."/>
            <person name="Splivallo R."/>
            <person name="Traeger S."/>
            <person name="Wang M."/>
            <person name="Zifcakova L."/>
            <person name="Wipf D."/>
            <person name="Zambonelli A."/>
            <person name="Paolocci F."/>
            <person name="Nowrousian M."/>
            <person name="Ottonello S."/>
            <person name="Baldrian P."/>
            <person name="Spatafora J.W."/>
            <person name="Henrissat B."/>
            <person name="Nagy L.G."/>
            <person name="Aury J.M."/>
            <person name="Wincker P."/>
            <person name="Grigoriev I.V."/>
            <person name="Bonfante P."/>
            <person name="Martin F.M."/>
        </authorList>
    </citation>
    <scope>NUCLEOTIDE SEQUENCE [LARGE SCALE GENOMIC DNA]</scope>
    <source>
        <strain evidence="1 2">RN42</strain>
    </source>
</reference>
<dbReference type="AlphaFoldDB" id="A0A3N4IM96"/>
<name>A0A3N4IM96_ASCIM</name>
<evidence type="ECO:0000313" key="1">
    <source>
        <dbReference type="EMBL" id="RPA86537.1"/>
    </source>
</evidence>